<dbReference type="SUPFAM" id="SSF56801">
    <property type="entry name" value="Acetyl-CoA synthetase-like"/>
    <property type="match status" value="1"/>
</dbReference>
<evidence type="ECO:0000256" key="2">
    <source>
        <dbReference type="ARBA" id="ARBA00022598"/>
    </source>
</evidence>
<evidence type="ECO:0000313" key="8">
    <source>
        <dbReference type="EMBL" id="HII47343.1"/>
    </source>
</evidence>
<dbReference type="GO" id="GO:0003987">
    <property type="term" value="F:acetate-CoA ligase activity"/>
    <property type="evidence" value="ECO:0007669"/>
    <property type="project" value="TreeGrafter"/>
</dbReference>
<dbReference type="GO" id="GO:0006085">
    <property type="term" value="P:acetyl-CoA biosynthetic process"/>
    <property type="evidence" value="ECO:0007669"/>
    <property type="project" value="TreeGrafter"/>
</dbReference>
<dbReference type="Proteomes" id="UP000651120">
    <property type="component" value="Unassembled WGS sequence"/>
</dbReference>
<dbReference type="InterPro" id="IPR042099">
    <property type="entry name" value="ANL_N_sf"/>
</dbReference>
<protein>
    <submittedName>
        <fullName evidence="8">Acetate--CoA ligase</fullName>
    </submittedName>
</protein>
<dbReference type="Pfam" id="PF16177">
    <property type="entry name" value="ACAS_N"/>
    <property type="match status" value="1"/>
</dbReference>
<evidence type="ECO:0000313" key="9">
    <source>
        <dbReference type="Proteomes" id="UP000651120"/>
    </source>
</evidence>
<dbReference type="InterPro" id="IPR045851">
    <property type="entry name" value="AMP-bd_C_sf"/>
</dbReference>
<evidence type="ECO:0000256" key="3">
    <source>
        <dbReference type="ARBA" id="ARBA00022741"/>
    </source>
</evidence>
<name>A0A832SI81_9CREN</name>
<dbReference type="Gene3D" id="3.30.300.30">
    <property type="match status" value="1"/>
</dbReference>
<dbReference type="Pfam" id="PF13193">
    <property type="entry name" value="AMP-binding_C"/>
    <property type="match status" value="1"/>
</dbReference>
<dbReference type="RefSeq" id="WP_011008962.1">
    <property type="nucleotide sequence ID" value="NZ_DUJP01000028.1"/>
</dbReference>
<feature type="domain" description="AMP-binding enzyme C-terminal" evidence="6">
    <location>
        <begin position="529"/>
        <end position="607"/>
    </location>
</feature>
<proteinExistence type="inferred from homology"/>
<keyword evidence="3" id="KW-0547">Nucleotide-binding</keyword>
<dbReference type="PANTHER" id="PTHR24095">
    <property type="entry name" value="ACETYL-COENZYME A SYNTHETASE"/>
    <property type="match status" value="1"/>
</dbReference>
<accession>A0A832SI81</accession>
<reference evidence="8" key="1">
    <citation type="journal article" date="2020" name="bioRxiv">
        <title>A rank-normalized archaeal taxonomy based on genome phylogeny resolves widespread incomplete and uneven classifications.</title>
        <authorList>
            <person name="Rinke C."/>
            <person name="Chuvochina M."/>
            <person name="Mussig A.J."/>
            <person name="Chaumeil P.-A."/>
            <person name="Waite D.W."/>
            <person name="Whitman W.B."/>
            <person name="Parks D.H."/>
            <person name="Hugenholtz P."/>
        </authorList>
    </citation>
    <scope>NUCLEOTIDE SEQUENCE</scope>
    <source>
        <strain evidence="8">UBA8839</strain>
    </source>
</reference>
<dbReference type="Gene3D" id="3.40.50.12780">
    <property type="entry name" value="N-terminal domain of ligase-like"/>
    <property type="match status" value="1"/>
</dbReference>
<dbReference type="Pfam" id="PF00501">
    <property type="entry name" value="AMP-binding"/>
    <property type="match status" value="1"/>
</dbReference>
<evidence type="ECO:0000259" key="7">
    <source>
        <dbReference type="Pfam" id="PF16177"/>
    </source>
</evidence>
<dbReference type="PANTHER" id="PTHR24095:SF232">
    <property type="entry name" value="ACETYL-COENZYME A SYNTHETASE"/>
    <property type="match status" value="1"/>
</dbReference>
<keyword evidence="2 8" id="KW-0436">Ligase</keyword>
<evidence type="ECO:0000259" key="6">
    <source>
        <dbReference type="Pfam" id="PF13193"/>
    </source>
</evidence>
<evidence type="ECO:0000256" key="4">
    <source>
        <dbReference type="ARBA" id="ARBA00022840"/>
    </source>
</evidence>
<dbReference type="InterPro" id="IPR032387">
    <property type="entry name" value="ACAS_N"/>
</dbReference>
<dbReference type="NCBIfam" id="NF001208">
    <property type="entry name" value="PRK00174.1"/>
    <property type="match status" value="1"/>
</dbReference>
<organism evidence="8 9">
    <name type="scientific">Pyrobaculum aerophilum</name>
    <dbReference type="NCBI Taxonomy" id="13773"/>
    <lineage>
        <taxon>Archaea</taxon>
        <taxon>Thermoproteota</taxon>
        <taxon>Thermoprotei</taxon>
        <taxon>Thermoproteales</taxon>
        <taxon>Thermoproteaceae</taxon>
        <taxon>Pyrobaculum</taxon>
    </lineage>
</organism>
<dbReference type="GeneID" id="1463656"/>
<evidence type="ECO:0000259" key="5">
    <source>
        <dbReference type="Pfam" id="PF00501"/>
    </source>
</evidence>
<dbReference type="AlphaFoldDB" id="A0A832SI81"/>
<feature type="domain" description="AMP-dependent synthetase/ligase" evidence="5">
    <location>
        <begin position="71"/>
        <end position="465"/>
    </location>
</feature>
<evidence type="ECO:0000256" key="1">
    <source>
        <dbReference type="ARBA" id="ARBA00006432"/>
    </source>
</evidence>
<keyword evidence="4" id="KW-0067">ATP-binding</keyword>
<dbReference type="EMBL" id="DUJP01000028">
    <property type="protein sequence ID" value="HII47343.1"/>
    <property type="molecule type" value="Genomic_DNA"/>
</dbReference>
<comment type="caution">
    <text evidence="8">The sequence shown here is derived from an EMBL/GenBank/DDBJ whole genome shotgun (WGS) entry which is preliminary data.</text>
</comment>
<feature type="domain" description="Acetyl-coenzyme A synthetase N-terminal" evidence="7">
    <location>
        <begin position="9"/>
        <end position="64"/>
    </location>
</feature>
<dbReference type="InterPro" id="IPR000873">
    <property type="entry name" value="AMP-dep_synth/lig_dom"/>
</dbReference>
<sequence>MEKLYNKYEVYNRWLQDSDGYWQEFIEKTAGYIYWAKKPEKIFEWNPPNPFKWFVGGYTNAGYSAVDYKLGRFGDKTAYIYINPEASVERRITYGELYQLVCRISAALRAFGVKKGDTILVYMPNSIEAVAVLLAAARIGAVSSTVFAGFSPKAVADRIELVEPKIIFTQDYSLRRGRRIALKENIDEALKLSTWRPQAVVVKRALGEEKEPPMERGRDMWLEEFLEMGKHGNCTPEFVESNEPLFVLPTSGTTAKPKPVVHVHGGYQVWIVHGALLVYGLSSDDVIFNTSDIGWIVGQSYIVFAPTIMGTTSILFDGAIDYPKPDLFWEIIEKYKPTLIWTSPTAARMLMRLGVSHARRHDLSSVKRVVTAGEVLNPEVWRWLYEEAFQKNVPVIDHWWQTELGGPAIGYYYALVKDMPVGLEFMEIKPGSAGVPLPGVEVEVVDERGNAVSAGQKGTLVLKRPFPGMTPTLWKDHKRYMAEYWERYEGKLVYYTGDAAYIDDEGYVWFGGRADEVIKIAGHRIGTIEVESALLTHPAVAEAAVVGVPDPIRGEAIAAFVVLKPSWRPTEELRKELIEHVRKTFGPIAVFAGLEFVNMLPKTRSGKIMRRVLKRLWTGEPIGDISTIEDEASVEEIREAISRLKVVKVSE</sequence>
<dbReference type="InterPro" id="IPR025110">
    <property type="entry name" value="AMP-bd_C"/>
</dbReference>
<gene>
    <name evidence="8" type="ORF">HA333_07855</name>
</gene>
<dbReference type="OMA" id="LIWTSPT"/>
<dbReference type="GO" id="GO:0005524">
    <property type="term" value="F:ATP binding"/>
    <property type="evidence" value="ECO:0007669"/>
    <property type="project" value="UniProtKB-KW"/>
</dbReference>
<comment type="similarity">
    <text evidence="1">Belongs to the ATP-dependent AMP-binding enzyme family.</text>
</comment>